<sequence>MALSFNVDAIELLLFSSIANISHALPTIFGGRPANLA</sequence>
<organism evidence="1">
    <name type="scientific">marine metagenome</name>
    <dbReference type="NCBI Taxonomy" id="408172"/>
    <lineage>
        <taxon>unclassified sequences</taxon>
        <taxon>metagenomes</taxon>
        <taxon>ecological metagenomes</taxon>
    </lineage>
</organism>
<evidence type="ECO:0000313" key="1">
    <source>
        <dbReference type="EMBL" id="SVA24560.1"/>
    </source>
</evidence>
<gene>
    <name evidence="1" type="ORF">METZ01_LOCUS77414</name>
</gene>
<accession>A0A381U8K2</accession>
<dbReference type="AlphaFoldDB" id="A0A381U8K2"/>
<name>A0A381U8K2_9ZZZZ</name>
<proteinExistence type="predicted"/>
<protein>
    <submittedName>
        <fullName evidence="1">Uncharacterized protein</fullName>
    </submittedName>
</protein>
<dbReference type="EMBL" id="UINC01005951">
    <property type="protein sequence ID" value="SVA24560.1"/>
    <property type="molecule type" value="Genomic_DNA"/>
</dbReference>
<reference evidence="1" key="1">
    <citation type="submission" date="2018-05" db="EMBL/GenBank/DDBJ databases">
        <authorList>
            <person name="Lanie J.A."/>
            <person name="Ng W.-L."/>
            <person name="Kazmierczak K.M."/>
            <person name="Andrzejewski T.M."/>
            <person name="Davidsen T.M."/>
            <person name="Wayne K.J."/>
            <person name="Tettelin H."/>
            <person name="Glass J.I."/>
            <person name="Rusch D."/>
            <person name="Podicherti R."/>
            <person name="Tsui H.-C.T."/>
            <person name="Winkler M.E."/>
        </authorList>
    </citation>
    <scope>NUCLEOTIDE SEQUENCE</scope>
</reference>
<feature type="non-terminal residue" evidence="1">
    <location>
        <position position="37"/>
    </location>
</feature>